<dbReference type="SMART" id="SM01375">
    <property type="entry name" value="Dynein_light"/>
    <property type="match status" value="1"/>
</dbReference>
<gene>
    <name evidence="14" type="ORF">H2204_004499</name>
</gene>
<comment type="subcellular location">
    <subcellularLocation>
        <location evidence="2 12">Cytoplasm</location>
        <location evidence="2 12">Cytoskeleton</location>
    </subcellularLocation>
    <subcellularLocation>
        <location evidence="1">Nucleus</location>
    </subcellularLocation>
</comment>
<comment type="similarity">
    <text evidence="3 12">Belongs to the dynein light chain family.</text>
</comment>
<keyword evidence="15" id="KW-1185">Reference proteome</keyword>
<dbReference type="GO" id="GO:0007017">
    <property type="term" value="P:microtubule-based process"/>
    <property type="evidence" value="ECO:0007669"/>
    <property type="project" value="InterPro"/>
</dbReference>
<evidence type="ECO:0000256" key="9">
    <source>
        <dbReference type="ARBA" id="ARBA00023017"/>
    </source>
</evidence>
<keyword evidence="8" id="KW-0653">Protein transport</keyword>
<protein>
    <recommendedName>
        <fullName evidence="12">Dynein light chain</fullName>
    </recommendedName>
</protein>
<sequence>MADTAPEKKVKLEPQIKSVDMSEDMQQEAIEVAQEAMEKFSVEKDIAQHIKREFDSKKGATWHCIVGRNFGSFVTHDFTKPLKGYEGITAQCQNCGNWSARPIQSWDWFTFCWVPVIPLGGKHQDIACSICRFRQDLRNRPDVQSQQGQPPMHPPQQGPPQGWGAPPPGQHMRYQ</sequence>
<dbReference type="GO" id="GO:0005874">
    <property type="term" value="C:microtubule"/>
    <property type="evidence" value="ECO:0007669"/>
    <property type="project" value="UniProtKB-KW"/>
</dbReference>
<keyword evidence="6 12" id="KW-0493">Microtubule</keyword>
<evidence type="ECO:0000256" key="8">
    <source>
        <dbReference type="ARBA" id="ARBA00022927"/>
    </source>
</evidence>
<reference evidence="14" key="1">
    <citation type="submission" date="2022-10" db="EMBL/GenBank/DDBJ databases">
        <title>Culturing micro-colonial fungi from biological soil crusts in the Mojave desert and describing Neophaeococcomyces mojavensis, and introducing the new genera and species Taxawa tesnikishii.</title>
        <authorList>
            <person name="Kurbessoian T."/>
            <person name="Stajich J.E."/>
        </authorList>
    </citation>
    <scope>NUCLEOTIDE SEQUENCE</scope>
    <source>
        <strain evidence="14">TK_35</strain>
    </source>
</reference>
<keyword evidence="11" id="KW-0539">Nucleus</keyword>
<dbReference type="SUPFAM" id="SSF54648">
    <property type="entry name" value="DLC"/>
    <property type="match status" value="1"/>
</dbReference>
<comment type="caution">
    <text evidence="14">The sequence shown here is derived from an EMBL/GenBank/DDBJ whole genome shotgun (WGS) entry which is preliminary data.</text>
</comment>
<evidence type="ECO:0000256" key="1">
    <source>
        <dbReference type="ARBA" id="ARBA00004123"/>
    </source>
</evidence>
<comment type="subunit">
    <text evidence="12">Cytoplasmic dynein consists of two catalytic heavy chains (HCs) and a number of non-catalytic subunits which present intermediate chains (ICs), light intermediate chains (LICs) and light chains (LCs).</text>
</comment>
<keyword evidence="12" id="KW-0505">Motor protein</keyword>
<dbReference type="PANTHER" id="PTHR11886">
    <property type="entry name" value="DYNEIN LIGHT CHAIN"/>
    <property type="match status" value="1"/>
</dbReference>
<evidence type="ECO:0000256" key="2">
    <source>
        <dbReference type="ARBA" id="ARBA00004245"/>
    </source>
</evidence>
<dbReference type="Pfam" id="PF01221">
    <property type="entry name" value="Dynein_light"/>
    <property type="match status" value="1"/>
</dbReference>
<evidence type="ECO:0000256" key="13">
    <source>
        <dbReference type="SAM" id="MobiDB-lite"/>
    </source>
</evidence>
<name>A0AA39D0S1_9EURO</name>
<evidence type="ECO:0000256" key="3">
    <source>
        <dbReference type="ARBA" id="ARBA00010156"/>
    </source>
</evidence>
<keyword evidence="4 12" id="KW-0813">Transport</keyword>
<evidence type="ECO:0000256" key="5">
    <source>
        <dbReference type="ARBA" id="ARBA00022490"/>
    </source>
</evidence>
<dbReference type="Proteomes" id="UP001172681">
    <property type="component" value="Unassembled WGS sequence"/>
</dbReference>
<keyword evidence="5 12" id="KW-0963">Cytoplasm</keyword>
<keyword evidence="7" id="KW-0509">mRNA transport</keyword>
<dbReference type="FunFam" id="3.30.740.10:FF:000005">
    <property type="entry name" value="Dynein light chain"/>
    <property type="match status" value="1"/>
</dbReference>
<organism evidence="14 15">
    <name type="scientific">Knufia peltigerae</name>
    <dbReference type="NCBI Taxonomy" id="1002370"/>
    <lineage>
        <taxon>Eukaryota</taxon>
        <taxon>Fungi</taxon>
        <taxon>Dikarya</taxon>
        <taxon>Ascomycota</taxon>
        <taxon>Pezizomycotina</taxon>
        <taxon>Eurotiomycetes</taxon>
        <taxon>Chaetothyriomycetidae</taxon>
        <taxon>Chaetothyriales</taxon>
        <taxon>Trichomeriaceae</taxon>
        <taxon>Knufia</taxon>
    </lineage>
</organism>
<proteinExistence type="inferred from homology"/>
<dbReference type="GO" id="GO:0005634">
    <property type="term" value="C:nucleus"/>
    <property type="evidence" value="ECO:0007669"/>
    <property type="project" value="UniProtKB-SubCell"/>
</dbReference>
<dbReference type="InterPro" id="IPR037177">
    <property type="entry name" value="DLC_sf"/>
</dbReference>
<evidence type="ECO:0000313" key="14">
    <source>
        <dbReference type="EMBL" id="KAJ9638188.1"/>
    </source>
</evidence>
<keyword evidence="9 12" id="KW-0243">Dynein</keyword>
<comment type="function">
    <text evidence="12">Acts as one of several non-catalytic accessory components of the cytoplasmic dynein complex that are thought to be involved in linking dynein to cargos and to adapter proteins that regulate dynein function. Cytoplasmic dynein acts as a motor for the intracellular retrograde motility of vesicles and organelles along microtubules. May play a role in changing or maintaining the spatial distribution of cytoskeletal structures.</text>
</comment>
<evidence type="ECO:0000256" key="4">
    <source>
        <dbReference type="ARBA" id="ARBA00022448"/>
    </source>
</evidence>
<evidence type="ECO:0000256" key="11">
    <source>
        <dbReference type="ARBA" id="ARBA00023242"/>
    </source>
</evidence>
<dbReference type="CDD" id="cd21452">
    <property type="entry name" value="DLC-like_DYNLL1_DYNLL2"/>
    <property type="match status" value="1"/>
</dbReference>
<feature type="region of interest" description="Disordered" evidence="13">
    <location>
        <begin position="140"/>
        <end position="175"/>
    </location>
</feature>
<evidence type="ECO:0000256" key="12">
    <source>
        <dbReference type="RuleBase" id="RU365010"/>
    </source>
</evidence>
<dbReference type="InterPro" id="IPR001372">
    <property type="entry name" value="Dynein_light_chain_typ-1/2"/>
</dbReference>
<evidence type="ECO:0000256" key="6">
    <source>
        <dbReference type="ARBA" id="ARBA00022701"/>
    </source>
</evidence>
<dbReference type="EMBL" id="JAPDRN010000022">
    <property type="protein sequence ID" value="KAJ9638188.1"/>
    <property type="molecule type" value="Genomic_DNA"/>
</dbReference>
<evidence type="ECO:0000313" key="15">
    <source>
        <dbReference type="Proteomes" id="UP001172681"/>
    </source>
</evidence>
<evidence type="ECO:0000256" key="7">
    <source>
        <dbReference type="ARBA" id="ARBA00022816"/>
    </source>
</evidence>
<accession>A0AA39D0S1</accession>
<keyword evidence="10 12" id="KW-0206">Cytoskeleton</keyword>
<dbReference type="GO" id="GO:0005868">
    <property type="term" value="C:cytoplasmic dynein complex"/>
    <property type="evidence" value="ECO:0007669"/>
    <property type="project" value="TreeGrafter"/>
</dbReference>
<dbReference type="GO" id="GO:0015031">
    <property type="term" value="P:protein transport"/>
    <property type="evidence" value="ECO:0007669"/>
    <property type="project" value="UniProtKB-KW"/>
</dbReference>
<evidence type="ECO:0000256" key="10">
    <source>
        <dbReference type="ARBA" id="ARBA00023212"/>
    </source>
</evidence>
<dbReference type="AlphaFoldDB" id="A0AA39D0S1"/>
<dbReference type="PANTHER" id="PTHR11886:SF35">
    <property type="entry name" value="DYNEIN LIGHT CHAIN"/>
    <property type="match status" value="1"/>
</dbReference>
<dbReference type="Gene3D" id="3.30.740.10">
    <property type="entry name" value="Protein Inhibitor Of Neuronal Nitric Oxide Synthase"/>
    <property type="match status" value="1"/>
</dbReference>
<dbReference type="GO" id="GO:0045505">
    <property type="term" value="F:dynein intermediate chain binding"/>
    <property type="evidence" value="ECO:0007669"/>
    <property type="project" value="TreeGrafter"/>
</dbReference>
<dbReference type="GO" id="GO:0051028">
    <property type="term" value="P:mRNA transport"/>
    <property type="evidence" value="ECO:0007669"/>
    <property type="project" value="UniProtKB-KW"/>
</dbReference>